<dbReference type="GO" id="GO:0030145">
    <property type="term" value="F:manganese ion binding"/>
    <property type="evidence" value="ECO:0007669"/>
    <property type="project" value="UniProtKB-UniRule"/>
</dbReference>
<feature type="binding site" evidence="12">
    <location>
        <position position="99"/>
    </location>
    <ligand>
        <name>Mg(2+)</name>
        <dbReference type="ChEBI" id="CHEBI:18420"/>
        <label>2</label>
    </ligand>
</feature>
<evidence type="ECO:0000256" key="8">
    <source>
        <dbReference type="ARBA" id="ARBA00022842"/>
    </source>
</evidence>
<keyword evidence="7 12" id="KW-0479">Metal-binding</keyword>
<dbReference type="InterPro" id="IPR017945">
    <property type="entry name" value="DHBP_synth_RibB-like_a/b_dom"/>
</dbReference>
<dbReference type="Pfam" id="PF00926">
    <property type="entry name" value="DHBP_synthase"/>
    <property type="match status" value="1"/>
</dbReference>
<evidence type="ECO:0000256" key="11">
    <source>
        <dbReference type="ARBA" id="ARBA00060730"/>
    </source>
</evidence>
<dbReference type="NCBIfam" id="TIGR00506">
    <property type="entry name" value="ribB"/>
    <property type="match status" value="1"/>
</dbReference>
<organism evidence="14 15">
    <name type="scientific">Sodalis glossinidius (strain morsitans)</name>
    <dbReference type="NCBI Taxonomy" id="343509"/>
    <lineage>
        <taxon>Bacteria</taxon>
        <taxon>Pseudomonadati</taxon>
        <taxon>Pseudomonadota</taxon>
        <taxon>Gammaproteobacteria</taxon>
        <taxon>Enterobacterales</taxon>
        <taxon>Bruguierivoracaceae</taxon>
        <taxon>Sodalis</taxon>
    </lineage>
</organism>
<evidence type="ECO:0000256" key="6">
    <source>
        <dbReference type="ARBA" id="ARBA00022619"/>
    </source>
</evidence>
<comment type="similarity">
    <text evidence="11 12 13">Belongs to the DHBP synthase family.</text>
</comment>
<evidence type="ECO:0000313" key="14">
    <source>
        <dbReference type="EMBL" id="CRL43909.1"/>
    </source>
</evidence>
<evidence type="ECO:0000256" key="9">
    <source>
        <dbReference type="ARBA" id="ARBA00023211"/>
    </source>
</evidence>
<comment type="function">
    <text evidence="1 12 13">Catalyzes the conversion of D-ribulose 5-phosphate to formate and 3,4-dihydroxy-2-butanone 4-phosphate.</text>
</comment>
<evidence type="ECO:0000256" key="7">
    <source>
        <dbReference type="ARBA" id="ARBA00022723"/>
    </source>
</evidence>
<dbReference type="EC" id="4.1.99.12" evidence="4 12"/>
<dbReference type="EMBL" id="LN854557">
    <property type="protein sequence ID" value="CRL43909.1"/>
    <property type="molecule type" value="Genomic_DNA"/>
</dbReference>
<dbReference type="InterPro" id="IPR000422">
    <property type="entry name" value="DHBP_synthase_RibB"/>
</dbReference>
<feature type="binding site" evidence="12">
    <location>
        <begin position="211"/>
        <end position="215"/>
    </location>
    <ligand>
        <name>D-ribulose 5-phosphate</name>
        <dbReference type="ChEBI" id="CHEBI:58121"/>
    </ligand>
</feature>
<feature type="binding site" evidence="12">
    <location>
        <begin position="98"/>
        <end position="99"/>
    </location>
    <ligand>
        <name>D-ribulose 5-phosphate</name>
        <dbReference type="ChEBI" id="CHEBI:58121"/>
    </ligand>
</feature>
<accession>A0A193QFF9</accession>
<comment type="subunit">
    <text evidence="3 12 13">Homodimer.</text>
</comment>
<name>A0A193QFF9_SODGM</name>
<dbReference type="GO" id="GO:0009231">
    <property type="term" value="P:riboflavin biosynthetic process"/>
    <property type="evidence" value="ECO:0007669"/>
    <property type="project" value="UniProtKB-UniRule"/>
</dbReference>
<dbReference type="Gene3D" id="3.90.870.10">
    <property type="entry name" value="DHBP synthase"/>
    <property type="match status" value="1"/>
</dbReference>
<evidence type="ECO:0000256" key="3">
    <source>
        <dbReference type="ARBA" id="ARBA00011738"/>
    </source>
</evidence>
<comment type="catalytic activity">
    <reaction evidence="12 13">
        <text>D-ribulose 5-phosphate = (2S)-2-hydroxy-3-oxobutyl phosphate + formate + H(+)</text>
        <dbReference type="Rhea" id="RHEA:18457"/>
        <dbReference type="ChEBI" id="CHEBI:15378"/>
        <dbReference type="ChEBI" id="CHEBI:15740"/>
        <dbReference type="ChEBI" id="CHEBI:58121"/>
        <dbReference type="ChEBI" id="CHEBI:58830"/>
        <dbReference type="EC" id="4.1.99.12"/>
    </reaction>
</comment>
<dbReference type="SUPFAM" id="SSF55821">
    <property type="entry name" value="YrdC/RibB"/>
    <property type="match status" value="1"/>
</dbReference>
<dbReference type="HAMAP" id="MF_00180">
    <property type="entry name" value="RibB"/>
    <property type="match status" value="1"/>
</dbReference>
<dbReference type="GO" id="GO:0000287">
    <property type="term" value="F:magnesium ion binding"/>
    <property type="evidence" value="ECO:0007669"/>
    <property type="project" value="UniProtKB-UniRule"/>
</dbReference>
<feature type="site" description="Essential for catalytic activity" evidence="12">
    <location>
        <position position="197"/>
    </location>
</feature>
<dbReference type="PANTHER" id="PTHR21327">
    <property type="entry name" value="GTP CYCLOHYDROLASE II-RELATED"/>
    <property type="match status" value="1"/>
</dbReference>
<dbReference type="Proteomes" id="UP000245838">
    <property type="component" value="Chromosome sggmmb4_Chromosome"/>
</dbReference>
<dbReference type="AlphaFoldDB" id="A0A193QFF9"/>
<gene>
    <name evidence="12 14" type="primary">ribB</name>
    <name evidence="14" type="ORF">SGGMMB4_00654</name>
</gene>
<dbReference type="GO" id="GO:0005829">
    <property type="term" value="C:cytosol"/>
    <property type="evidence" value="ECO:0007669"/>
    <property type="project" value="TreeGrafter"/>
</dbReference>
<feature type="site" description="Essential for catalytic activity" evidence="12">
    <location>
        <position position="235"/>
    </location>
</feature>
<feature type="binding site" evidence="12">
    <location>
        <position position="214"/>
    </location>
    <ligand>
        <name>Mg(2+)</name>
        <dbReference type="ChEBI" id="CHEBI:18420"/>
        <label>2</label>
    </ligand>
</feature>
<evidence type="ECO:0000256" key="10">
    <source>
        <dbReference type="ARBA" id="ARBA00023239"/>
    </source>
</evidence>
<keyword evidence="8 12" id="KW-0460">Magnesium</keyword>
<keyword evidence="9 12" id="KW-0464">Manganese</keyword>
<keyword evidence="10 12" id="KW-0456">Lyase</keyword>
<dbReference type="PANTHER" id="PTHR21327:SF38">
    <property type="entry name" value="3,4-DIHYDROXY-2-BUTANONE 4-PHOSPHATE SYNTHASE"/>
    <property type="match status" value="1"/>
</dbReference>
<evidence type="ECO:0000256" key="4">
    <source>
        <dbReference type="ARBA" id="ARBA00012153"/>
    </source>
</evidence>
<sequence>MQSEVSRSGVIPGPTVIVRMGESNDVQAGYGPISLLFGPFAAAPKSALILVTHNNYEVLFTMNQTLLSEFGSPSQRVENALESLRNGRGVLVLDDEDRENEGDMIFAAQNMTVEQMALTIRYGSGIVCLCLTEERRQQLALPMMVERNSSHYQTAFTVTIEAAEGVSTGVSAADRLTTIRAAIKDNAKPTDLNRPGHVFPLCAQPGGVLVRGGHTEAAVDLTTLAGLKPAGVLCEVTNDDGSMAHAPEIIAFGRRHNMPVLTIEDLVAYRRALMREVS</sequence>
<evidence type="ECO:0000256" key="1">
    <source>
        <dbReference type="ARBA" id="ARBA00002284"/>
    </source>
</evidence>
<reference evidence="14 15" key="1">
    <citation type="submission" date="2015-05" db="EMBL/GenBank/DDBJ databases">
        <authorList>
            <person name="Goodhead I."/>
        </authorList>
    </citation>
    <scope>NUCLEOTIDE SEQUENCE [LARGE SCALE GENOMIC DNA]</scope>
    <source>
        <strain evidence="15">morsitans</strain>
    </source>
</reference>
<dbReference type="FunFam" id="3.90.870.10:FF:000002">
    <property type="entry name" value="3,4-dihydroxy-2-butanone 4-phosphate synthase"/>
    <property type="match status" value="1"/>
</dbReference>
<dbReference type="UniPathway" id="UPA00275">
    <property type="reaction ID" value="UER00399"/>
</dbReference>
<evidence type="ECO:0000256" key="2">
    <source>
        <dbReference type="ARBA" id="ARBA00004904"/>
    </source>
</evidence>
<evidence type="ECO:0000313" key="15">
    <source>
        <dbReference type="Proteomes" id="UP000245838"/>
    </source>
</evidence>
<keyword evidence="6 12" id="KW-0686">Riboflavin biosynthesis</keyword>
<comment type="cofactor">
    <cofactor evidence="12 13">
        <name>Mg(2+)</name>
        <dbReference type="ChEBI" id="CHEBI:18420"/>
    </cofactor>
    <cofactor evidence="12 13">
        <name>Mn(2+)</name>
        <dbReference type="ChEBI" id="CHEBI:29035"/>
    </cofactor>
    <text evidence="12 13">Binds 2 divalent metal cations per subunit. Magnesium or manganese.</text>
</comment>
<comment type="pathway">
    <text evidence="2 12 13">Cofactor biosynthesis; riboflavin biosynthesis; 2-hydroxy-3-oxobutyl phosphate from D-ribulose 5-phosphate: step 1/1.</text>
</comment>
<feature type="binding site" evidence="12">
    <location>
        <position position="99"/>
    </location>
    <ligand>
        <name>Mg(2+)</name>
        <dbReference type="ChEBI" id="CHEBI:18420"/>
        <label>1</label>
    </ligand>
</feature>
<dbReference type="GO" id="GO:0008686">
    <property type="term" value="F:3,4-dihydroxy-2-butanone-4-phosphate synthase activity"/>
    <property type="evidence" value="ECO:0007669"/>
    <property type="project" value="UniProtKB-UniRule"/>
</dbReference>
<proteinExistence type="inferred from homology"/>
<evidence type="ECO:0000256" key="12">
    <source>
        <dbReference type="HAMAP-Rule" id="MF_00180"/>
    </source>
</evidence>
<protein>
    <recommendedName>
        <fullName evidence="5 12">3,4-dihydroxy-2-butanone 4-phosphate synthase</fullName>
        <shortName evidence="12 13">DHBP synthase</shortName>
        <ecNumber evidence="4 12">4.1.99.12</ecNumber>
    </recommendedName>
</protein>
<evidence type="ECO:0000256" key="5">
    <source>
        <dbReference type="ARBA" id="ARBA00018836"/>
    </source>
</evidence>
<evidence type="ECO:0000256" key="13">
    <source>
        <dbReference type="RuleBase" id="RU003843"/>
    </source>
</evidence>
<feature type="binding site" evidence="12">
    <location>
        <position position="103"/>
    </location>
    <ligand>
        <name>D-ribulose 5-phosphate</name>
        <dbReference type="ChEBI" id="CHEBI:58121"/>
    </ligand>
</feature>